<keyword evidence="2" id="KW-0964">Secreted</keyword>
<protein>
    <submittedName>
        <fullName evidence="4">Avidin/streptavidin family protein</fullName>
    </submittedName>
</protein>
<name>A0ABZ2LVT7_9BACT</name>
<sequence>MNWTGTWKNQYGSILDITSDEGGNIAGWFTSAVDGGIKDARIRVSGFHAADRLTFCLAGGPIVAAWTGLLRHDRLETLWHVAASERRTGPVEEAGAANRQLDIFEAFTTGADTFIRIDRGR</sequence>
<keyword evidence="3" id="KW-0732">Signal</keyword>
<proteinExistence type="predicted"/>
<gene>
    <name evidence="4" type="ORF">LZC94_44360</name>
</gene>
<accession>A0ABZ2LVT7</accession>
<evidence type="ECO:0000313" key="5">
    <source>
        <dbReference type="Proteomes" id="UP001370348"/>
    </source>
</evidence>
<organism evidence="4 5">
    <name type="scientific">Pendulispora albinea</name>
    <dbReference type="NCBI Taxonomy" id="2741071"/>
    <lineage>
        <taxon>Bacteria</taxon>
        <taxon>Pseudomonadati</taxon>
        <taxon>Myxococcota</taxon>
        <taxon>Myxococcia</taxon>
        <taxon>Myxococcales</taxon>
        <taxon>Sorangiineae</taxon>
        <taxon>Pendulisporaceae</taxon>
        <taxon>Pendulispora</taxon>
    </lineage>
</organism>
<dbReference type="InterPro" id="IPR005468">
    <property type="entry name" value="Avidin/str"/>
</dbReference>
<dbReference type="EMBL" id="CP089984">
    <property type="protein sequence ID" value="WXB14840.1"/>
    <property type="molecule type" value="Genomic_DNA"/>
</dbReference>
<evidence type="ECO:0000256" key="1">
    <source>
        <dbReference type="ARBA" id="ARBA00004613"/>
    </source>
</evidence>
<dbReference type="InterPro" id="IPR036896">
    <property type="entry name" value="Avidin-like_sf"/>
</dbReference>
<dbReference type="Proteomes" id="UP001370348">
    <property type="component" value="Chromosome"/>
</dbReference>
<dbReference type="Gene3D" id="2.40.128.30">
    <property type="entry name" value="Avidin-like"/>
    <property type="match status" value="1"/>
</dbReference>
<comment type="subcellular location">
    <subcellularLocation>
        <location evidence="1">Secreted</location>
    </subcellularLocation>
</comment>
<dbReference type="SUPFAM" id="SSF50876">
    <property type="entry name" value="Avidin/streptavidin"/>
    <property type="match status" value="1"/>
</dbReference>
<dbReference type="Pfam" id="PF01382">
    <property type="entry name" value="Avidin"/>
    <property type="match status" value="1"/>
</dbReference>
<evidence type="ECO:0000256" key="3">
    <source>
        <dbReference type="ARBA" id="ARBA00022729"/>
    </source>
</evidence>
<evidence type="ECO:0000256" key="2">
    <source>
        <dbReference type="ARBA" id="ARBA00022525"/>
    </source>
</evidence>
<dbReference type="RefSeq" id="WP_394824464.1">
    <property type="nucleotide sequence ID" value="NZ_CP089984.1"/>
</dbReference>
<keyword evidence="5" id="KW-1185">Reference proteome</keyword>
<evidence type="ECO:0000313" key="4">
    <source>
        <dbReference type="EMBL" id="WXB14840.1"/>
    </source>
</evidence>
<reference evidence="4 5" key="1">
    <citation type="submission" date="2021-12" db="EMBL/GenBank/DDBJ databases">
        <title>Discovery of the Pendulisporaceae a myxobacterial family with distinct sporulation behavior and unique specialized metabolism.</title>
        <authorList>
            <person name="Garcia R."/>
            <person name="Popoff A."/>
            <person name="Bader C.D."/>
            <person name="Loehr J."/>
            <person name="Walesch S."/>
            <person name="Walt C."/>
            <person name="Boldt J."/>
            <person name="Bunk B."/>
            <person name="Haeckl F.J.F.P.J."/>
            <person name="Gunesch A.P."/>
            <person name="Birkelbach J."/>
            <person name="Nuebel U."/>
            <person name="Pietschmann T."/>
            <person name="Bach T."/>
            <person name="Mueller R."/>
        </authorList>
    </citation>
    <scope>NUCLEOTIDE SEQUENCE [LARGE SCALE GENOMIC DNA]</scope>
    <source>
        <strain evidence="4 5">MSr11954</strain>
    </source>
</reference>